<protein>
    <recommendedName>
        <fullName evidence="4">Secreted protein</fullName>
    </recommendedName>
</protein>
<dbReference type="Proteomes" id="UP001469553">
    <property type="component" value="Unassembled WGS sequence"/>
</dbReference>
<comment type="caution">
    <text evidence="2">The sequence shown here is derived from an EMBL/GenBank/DDBJ whole genome shotgun (WGS) entry which is preliminary data.</text>
</comment>
<evidence type="ECO:0008006" key="4">
    <source>
        <dbReference type="Google" id="ProtNLM"/>
    </source>
</evidence>
<accession>A0ABV0YG92</accession>
<proteinExistence type="predicted"/>
<gene>
    <name evidence="2" type="ORF">AMECASPLE_025013</name>
</gene>
<reference evidence="2 3" key="1">
    <citation type="submission" date="2021-06" db="EMBL/GenBank/DDBJ databases">
        <authorList>
            <person name="Palmer J.M."/>
        </authorList>
    </citation>
    <scope>NUCLEOTIDE SEQUENCE [LARGE SCALE GENOMIC DNA]</scope>
    <source>
        <strain evidence="2 3">AS_MEX2019</strain>
        <tissue evidence="2">Muscle</tissue>
    </source>
</reference>
<feature type="region of interest" description="Disordered" evidence="1">
    <location>
        <begin position="81"/>
        <end position="100"/>
    </location>
</feature>
<organism evidence="2 3">
    <name type="scientific">Ameca splendens</name>
    <dbReference type="NCBI Taxonomy" id="208324"/>
    <lineage>
        <taxon>Eukaryota</taxon>
        <taxon>Metazoa</taxon>
        <taxon>Chordata</taxon>
        <taxon>Craniata</taxon>
        <taxon>Vertebrata</taxon>
        <taxon>Euteleostomi</taxon>
        <taxon>Actinopterygii</taxon>
        <taxon>Neopterygii</taxon>
        <taxon>Teleostei</taxon>
        <taxon>Neoteleostei</taxon>
        <taxon>Acanthomorphata</taxon>
        <taxon>Ovalentaria</taxon>
        <taxon>Atherinomorphae</taxon>
        <taxon>Cyprinodontiformes</taxon>
        <taxon>Goodeidae</taxon>
        <taxon>Ameca</taxon>
    </lineage>
</organism>
<evidence type="ECO:0000313" key="3">
    <source>
        <dbReference type="Proteomes" id="UP001469553"/>
    </source>
</evidence>
<evidence type="ECO:0000256" key="1">
    <source>
        <dbReference type="SAM" id="MobiDB-lite"/>
    </source>
</evidence>
<dbReference type="EMBL" id="JAHRIP010030645">
    <property type="protein sequence ID" value="MEQ2292635.1"/>
    <property type="molecule type" value="Genomic_DNA"/>
</dbReference>
<name>A0ABV0YG92_9TELE</name>
<evidence type="ECO:0000313" key="2">
    <source>
        <dbReference type="EMBL" id="MEQ2292635.1"/>
    </source>
</evidence>
<keyword evidence="3" id="KW-1185">Reference proteome</keyword>
<sequence>MKHRAREWISFLSSLLFTGYLDLCLCVLVKITLRYLTLESATVSIIVPIYRDICIISLRTCTAVQHIDRAMARQGERDYNGLGFAEQQPGGENRYIGLRG</sequence>